<dbReference type="GO" id="GO:0016020">
    <property type="term" value="C:membrane"/>
    <property type="evidence" value="ECO:0007669"/>
    <property type="project" value="InterPro"/>
</dbReference>
<protein>
    <submittedName>
        <fullName evidence="1">Uncharacterized protein</fullName>
    </submittedName>
</protein>
<proteinExistence type="predicted"/>
<dbReference type="AlphaFoldDB" id="A0A3P7TCG9"/>
<dbReference type="SUPFAM" id="SSF49313">
    <property type="entry name" value="Cadherin-like"/>
    <property type="match status" value="1"/>
</dbReference>
<dbReference type="EMBL" id="UZAF01000338">
    <property type="protein sequence ID" value="VDO05503.1"/>
    <property type="molecule type" value="Genomic_DNA"/>
</dbReference>
<evidence type="ECO:0000313" key="2">
    <source>
        <dbReference type="Proteomes" id="UP000268014"/>
    </source>
</evidence>
<dbReference type="InterPro" id="IPR015919">
    <property type="entry name" value="Cadherin-like_sf"/>
</dbReference>
<evidence type="ECO:0000313" key="1">
    <source>
        <dbReference type="EMBL" id="VDO05503.1"/>
    </source>
</evidence>
<dbReference type="Gene3D" id="2.60.40.60">
    <property type="entry name" value="Cadherins"/>
    <property type="match status" value="1"/>
</dbReference>
<reference evidence="1 2" key="1">
    <citation type="submission" date="2018-11" db="EMBL/GenBank/DDBJ databases">
        <authorList>
            <consortium name="Pathogen Informatics"/>
        </authorList>
    </citation>
    <scope>NUCLEOTIDE SEQUENCE [LARGE SCALE GENOMIC DNA]</scope>
    <source>
        <strain evidence="1 2">MHpl1</strain>
    </source>
</reference>
<gene>
    <name evidence="1" type="ORF">HPLM_LOCUS477</name>
</gene>
<dbReference type="OrthoDB" id="6252479at2759"/>
<dbReference type="CDD" id="cd11304">
    <property type="entry name" value="Cadherin_repeat"/>
    <property type="match status" value="1"/>
</dbReference>
<name>A0A3P7TCG9_HAEPC</name>
<organism evidence="1 2">
    <name type="scientific">Haemonchus placei</name>
    <name type="common">Barber's pole worm</name>
    <dbReference type="NCBI Taxonomy" id="6290"/>
    <lineage>
        <taxon>Eukaryota</taxon>
        <taxon>Metazoa</taxon>
        <taxon>Ecdysozoa</taxon>
        <taxon>Nematoda</taxon>
        <taxon>Chromadorea</taxon>
        <taxon>Rhabditida</taxon>
        <taxon>Rhabditina</taxon>
        <taxon>Rhabditomorpha</taxon>
        <taxon>Strongyloidea</taxon>
        <taxon>Trichostrongylidae</taxon>
        <taxon>Haemonchus</taxon>
    </lineage>
</organism>
<dbReference type="GO" id="GO:0005509">
    <property type="term" value="F:calcium ion binding"/>
    <property type="evidence" value="ECO:0007669"/>
    <property type="project" value="InterPro"/>
</dbReference>
<dbReference type="Proteomes" id="UP000268014">
    <property type="component" value="Unassembled WGS sequence"/>
</dbReference>
<accession>A0A3P7TCG9</accession>
<keyword evidence="2" id="KW-1185">Reference proteome</keyword>
<sequence length="67" mass="7867">MAGVSQDRMNIKYSLKDWLHSSPAEQHFDIDESSGEVYVTKALDYEETKFYTEEFMNNAVEHRKLCC</sequence>